<dbReference type="GO" id="GO:0004721">
    <property type="term" value="F:phosphoprotein phosphatase activity"/>
    <property type="evidence" value="ECO:0007669"/>
    <property type="project" value="TreeGrafter"/>
</dbReference>
<keyword evidence="15" id="KW-0902">Two-component regulatory system</keyword>
<evidence type="ECO:0000256" key="16">
    <source>
        <dbReference type="ARBA" id="ARBA00023136"/>
    </source>
</evidence>
<dbReference type="Gene3D" id="3.30.450.20">
    <property type="entry name" value="PAS domain"/>
    <property type="match status" value="1"/>
</dbReference>
<dbReference type="InterPro" id="IPR003661">
    <property type="entry name" value="HisK_dim/P_dom"/>
</dbReference>
<dbReference type="RefSeq" id="WP_119012776.1">
    <property type="nucleotide sequence ID" value="NZ_QXNC01000009.1"/>
</dbReference>
<dbReference type="SMART" id="SM00091">
    <property type="entry name" value="PAS"/>
    <property type="match status" value="1"/>
</dbReference>
<comment type="caution">
    <text evidence="19">The sequence shown here is derived from an EMBL/GenBank/DDBJ whole genome shotgun (WGS) entry which is preliminary data.</text>
</comment>
<dbReference type="PANTHER" id="PTHR45453:SF1">
    <property type="entry name" value="PHOSPHATE REGULON SENSOR PROTEIN PHOR"/>
    <property type="match status" value="1"/>
</dbReference>
<evidence type="ECO:0000256" key="2">
    <source>
        <dbReference type="ARBA" id="ARBA00004236"/>
    </source>
</evidence>
<evidence type="ECO:0000256" key="4">
    <source>
        <dbReference type="ARBA" id="ARBA00019665"/>
    </source>
</evidence>
<dbReference type="SMART" id="SM00387">
    <property type="entry name" value="HATPase_c"/>
    <property type="match status" value="1"/>
</dbReference>
<evidence type="ECO:0000256" key="7">
    <source>
        <dbReference type="ARBA" id="ARBA00022553"/>
    </source>
</evidence>
<dbReference type="Gene3D" id="3.30.565.10">
    <property type="entry name" value="Histidine kinase-like ATPase, C-terminal domain"/>
    <property type="match status" value="1"/>
</dbReference>
<dbReference type="Proteomes" id="UP000295182">
    <property type="component" value="Unassembled WGS sequence"/>
</dbReference>
<keyword evidence="7" id="KW-0597">Phosphoprotein</keyword>
<feature type="domain" description="Histidine kinase" evidence="18">
    <location>
        <begin position="213"/>
        <end position="440"/>
    </location>
</feature>
<dbReference type="InterPro" id="IPR036890">
    <property type="entry name" value="HATPase_C_sf"/>
</dbReference>
<evidence type="ECO:0000256" key="11">
    <source>
        <dbReference type="ARBA" id="ARBA00022741"/>
    </source>
</evidence>
<evidence type="ECO:0000256" key="17">
    <source>
        <dbReference type="ARBA" id="ARBA00025207"/>
    </source>
</evidence>
<keyword evidence="13" id="KW-0067">ATP-binding</keyword>
<gene>
    <name evidence="19" type="ORF">EV674_10969</name>
</gene>
<comment type="function">
    <text evidence="17">Member of the two-component regulatory system PhoR/PhoB involved in the phosphate regulon genes expression. PhoR may function as a membrane-associated protein kinase that phosphorylates PhoB in response to environmental signals.</text>
</comment>
<dbReference type="SUPFAM" id="SSF55874">
    <property type="entry name" value="ATPase domain of HSP90 chaperone/DNA topoisomerase II/histidine kinase"/>
    <property type="match status" value="1"/>
</dbReference>
<evidence type="ECO:0000256" key="6">
    <source>
        <dbReference type="ARBA" id="ARBA00022475"/>
    </source>
</evidence>
<accession>A0A4R2NB67</accession>
<evidence type="ECO:0000256" key="1">
    <source>
        <dbReference type="ARBA" id="ARBA00000085"/>
    </source>
</evidence>
<dbReference type="InterPro" id="IPR014310">
    <property type="entry name" value="Sig_transdc_His_kinase_PhoR"/>
</dbReference>
<dbReference type="CDD" id="cd00130">
    <property type="entry name" value="PAS"/>
    <property type="match status" value="1"/>
</dbReference>
<dbReference type="InterPro" id="IPR004358">
    <property type="entry name" value="Sig_transdc_His_kin-like_C"/>
</dbReference>
<comment type="catalytic activity">
    <reaction evidence="1">
        <text>ATP + protein L-histidine = ADP + protein N-phospho-L-histidine.</text>
        <dbReference type="EC" id="2.7.13.3"/>
    </reaction>
</comment>
<dbReference type="SUPFAM" id="SSF55785">
    <property type="entry name" value="PYP-like sensor domain (PAS domain)"/>
    <property type="match status" value="1"/>
</dbReference>
<evidence type="ECO:0000256" key="15">
    <source>
        <dbReference type="ARBA" id="ARBA00023012"/>
    </source>
</evidence>
<proteinExistence type="predicted"/>
<dbReference type="PRINTS" id="PR00344">
    <property type="entry name" value="BCTRLSENSOR"/>
</dbReference>
<sequence length="456" mass="50519">MAWRILVFSLSQVLGLLLGWWYGGAWGAAVGGALAGWCWFAADLGRGLRVLRWFRHGDLDALPQPMHGLWGQALDRVRRLLRAQQLQIQERESQLDDIFAALQASPNGLVLLDSEGHIEWCNQIACAHFGFDAERDRMQLLGNLVRDPDFTAYLASKDYAHGVVLQGRSSTPSRPVRLSVHIYPHGQGRKLMLSRDITALEQAEAMRRDFVANVSHEIRTPLTVLTGFVETLQTLKLSPEENERYLALMAQQAMRMQNVVQGLLTLSRLEDSPWPGKGEWVSVQRLLEQCADEGRALSQLLTRNQSQHHTMVFPLPAPAEGLGEIAGIQSELLSALSNLVANAVRYTPASGSITVKWRWLDDGGAVFSVQDTGPGIDPKHVPRLTERFYRVDHSRSRETGGTGLGLSIVKHVLQRHDAVLEIDSKPGRGSTFSVHFPASRVRKPHNALAMPTPGAG</sequence>
<reference evidence="19 20" key="1">
    <citation type="submission" date="2019-03" db="EMBL/GenBank/DDBJ databases">
        <title>Genomic Encyclopedia of Type Strains, Phase IV (KMG-IV): sequencing the most valuable type-strain genomes for metagenomic binning, comparative biology and taxonomic classification.</title>
        <authorList>
            <person name="Goeker M."/>
        </authorList>
    </citation>
    <scope>NUCLEOTIDE SEQUENCE [LARGE SCALE GENOMIC DNA]</scope>
    <source>
        <strain evidence="19 20">DSM 1837</strain>
    </source>
</reference>
<keyword evidence="5" id="KW-0813">Transport</keyword>
<keyword evidence="14" id="KW-1133">Transmembrane helix</keyword>
<dbReference type="GO" id="GO:0006817">
    <property type="term" value="P:phosphate ion transport"/>
    <property type="evidence" value="ECO:0007669"/>
    <property type="project" value="UniProtKB-KW"/>
</dbReference>
<dbReference type="AlphaFoldDB" id="A0A4R2NB67"/>
<dbReference type="Pfam" id="PF13188">
    <property type="entry name" value="PAS_8"/>
    <property type="match status" value="1"/>
</dbReference>
<evidence type="ECO:0000256" key="8">
    <source>
        <dbReference type="ARBA" id="ARBA00022592"/>
    </source>
</evidence>
<dbReference type="InterPro" id="IPR036097">
    <property type="entry name" value="HisK_dim/P_sf"/>
</dbReference>
<evidence type="ECO:0000256" key="12">
    <source>
        <dbReference type="ARBA" id="ARBA00022777"/>
    </source>
</evidence>
<dbReference type="GO" id="GO:0005886">
    <property type="term" value="C:plasma membrane"/>
    <property type="evidence" value="ECO:0007669"/>
    <property type="project" value="UniProtKB-SubCell"/>
</dbReference>
<keyword evidence="20" id="KW-1185">Reference proteome</keyword>
<dbReference type="EMBL" id="SLXH01000009">
    <property type="protein sequence ID" value="TCP18274.1"/>
    <property type="molecule type" value="Genomic_DNA"/>
</dbReference>
<dbReference type="InterPro" id="IPR000014">
    <property type="entry name" value="PAS"/>
</dbReference>
<dbReference type="Pfam" id="PF02518">
    <property type="entry name" value="HATPase_c"/>
    <property type="match status" value="1"/>
</dbReference>
<keyword evidence="6" id="KW-1003">Cell membrane</keyword>
<dbReference type="SMART" id="SM00388">
    <property type="entry name" value="HisKA"/>
    <property type="match status" value="1"/>
</dbReference>
<name>A0A4R2NB67_9BURK</name>
<evidence type="ECO:0000256" key="10">
    <source>
        <dbReference type="ARBA" id="ARBA00022692"/>
    </source>
</evidence>
<dbReference type="Gene3D" id="1.10.287.130">
    <property type="match status" value="1"/>
</dbReference>
<protein>
    <recommendedName>
        <fullName evidence="4">Phosphate regulon sensor protein PhoR</fullName>
        <ecNumber evidence="3">2.7.13.3</ecNumber>
    </recommendedName>
</protein>
<dbReference type="EC" id="2.7.13.3" evidence="3"/>
<dbReference type="FunFam" id="1.10.287.130:FF:000008">
    <property type="entry name" value="Two-component sensor histidine kinase"/>
    <property type="match status" value="1"/>
</dbReference>
<dbReference type="PANTHER" id="PTHR45453">
    <property type="entry name" value="PHOSPHATE REGULON SENSOR PROTEIN PHOR"/>
    <property type="match status" value="1"/>
</dbReference>
<comment type="subcellular location">
    <subcellularLocation>
        <location evidence="2">Cell membrane</location>
    </subcellularLocation>
</comment>
<keyword evidence="11" id="KW-0547">Nucleotide-binding</keyword>
<dbReference type="PROSITE" id="PS50109">
    <property type="entry name" value="HIS_KIN"/>
    <property type="match status" value="1"/>
</dbReference>
<dbReference type="InterPro" id="IPR003594">
    <property type="entry name" value="HATPase_dom"/>
</dbReference>
<dbReference type="GO" id="GO:0005524">
    <property type="term" value="F:ATP binding"/>
    <property type="evidence" value="ECO:0007669"/>
    <property type="project" value="UniProtKB-KW"/>
</dbReference>
<dbReference type="Pfam" id="PF00512">
    <property type="entry name" value="HisKA"/>
    <property type="match status" value="1"/>
</dbReference>
<evidence type="ECO:0000256" key="3">
    <source>
        <dbReference type="ARBA" id="ARBA00012438"/>
    </source>
</evidence>
<evidence type="ECO:0000259" key="18">
    <source>
        <dbReference type="PROSITE" id="PS50109"/>
    </source>
</evidence>
<keyword evidence="12 19" id="KW-0418">Kinase</keyword>
<evidence type="ECO:0000256" key="13">
    <source>
        <dbReference type="ARBA" id="ARBA00022840"/>
    </source>
</evidence>
<dbReference type="CDD" id="cd00082">
    <property type="entry name" value="HisKA"/>
    <property type="match status" value="1"/>
</dbReference>
<keyword evidence="8" id="KW-0592">Phosphate transport</keyword>
<dbReference type="NCBIfam" id="TIGR02966">
    <property type="entry name" value="phoR_proteo"/>
    <property type="match status" value="1"/>
</dbReference>
<organism evidence="19 20">
    <name type="scientific">Simplicispira metamorpha</name>
    <dbReference type="NCBI Taxonomy" id="80881"/>
    <lineage>
        <taxon>Bacteria</taxon>
        <taxon>Pseudomonadati</taxon>
        <taxon>Pseudomonadota</taxon>
        <taxon>Betaproteobacteria</taxon>
        <taxon>Burkholderiales</taxon>
        <taxon>Comamonadaceae</taxon>
        <taxon>Simplicispira</taxon>
    </lineage>
</organism>
<keyword evidence="16" id="KW-0472">Membrane</keyword>
<dbReference type="GO" id="GO:0016036">
    <property type="term" value="P:cellular response to phosphate starvation"/>
    <property type="evidence" value="ECO:0007669"/>
    <property type="project" value="TreeGrafter"/>
</dbReference>
<keyword evidence="9" id="KW-0808">Transferase</keyword>
<dbReference type="InterPro" id="IPR035965">
    <property type="entry name" value="PAS-like_dom_sf"/>
</dbReference>
<evidence type="ECO:0000256" key="14">
    <source>
        <dbReference type="ARBA" id="ARBA00022989"/>
    </source>
</evidence>
<keyword evidence="10" id="KW-0812">Transmembrane</keyword>
<dbReference type="InterPro" id="IPR050351">
    <property type="entry name" value="BphY/WalK/GraS-like"/>
</dbReference>
<dbReference type="GO" id="GO:0000155">
    <property type="term" value="F:phosphorelay sensor kinase activity"/>
    <property type="evidence" value="ECO:0007669"/>
    <property type="project" value="InterPro"/>
</dbReference>
<evidence type="ECO:0000313" key="20">
    <source>
        <dbReference type="Proteomes" id="UP000295182"/>
    </source>
</evidence>
<dbReference type="OrthoDB" id="9813151at2"/>
<evidence type="ECO:0000256" key="9">
    <source>
        <dbReference type="ARBA" id="ARBA00022679"/>
    </source>
</evidence>
<dbReference type="InterPro" id="IPR005467">
    <property type="entry name" value="His_kinase_dom"/>
</dbReference>
<evidence type="ECO:0000256" key="5">
    <source>
        <dbReference type="ARBA" id="ARBA00022448"/>
    </source>
</evidence>
<evidence type="ECO:0000313" key="19">
    <source>
        <dbReference type="EMBL" id="TCP18274.1"/>
    </source>
</evidence>
<dbReference type="SUPFAM" id="SSF47384">
    <property type="entry name" value="Homodimeric domain of signal transducing histidine kinase"/>
    <property type="match status" value="1"/>
</dbReference>